<dbReference type="RefSeq" id="WP_070147273.1">
    <property type="nucleotide sequence ID" value="NZ_FMJF01000041.1"/>
</dbReference>
<evidence type="ECO:0000313" key="2">
    <source>
        <dbReference type="Proteomes" id="UP000175835"/>
    </source>
</evidence>
<organism evidence="1 2">
    <name type="scientific">Bacillus mycoides</name>
    <dbReference type="NCBI Taxonomy" id="1405"/>
    <lineage>
        <taxon>Bacteria</taxon>
        <taxon>Bacillati</taxon>
        <taxon>Bacillota</taxon>
        <taxon>Bacilli</taxon>
        <taxon>Bacillales</taxon>
        <taxon>Bacillaceae</taxon>
        <taxon>Bacillus</taxon>
        <taxon>Bacillus cereus group</taxon>
    </lineage>
</organism>
<gene>
    <name evidence="1" type="ORF">BWGOE11_26440</name>
</gene>
<reference evidence="1 2" key="1">
    <citation type="submission" date="2016-05" db="EMBL/GenBank/DDBJ databases">
        <title>Bacillus thuringiensis and Bacillus weihenstephanensis as novel biocontrol agents of wilt causing Verticillium species.</title>
        <authorList>
            <person name="Hollensteiner J."/>
            <person name="Wemheuer F."/>
            <person name="Harting R."/>
            <person name="Kolarzyk A."/>
            <person name="Diaz-Valerio S."/>
            <person name="Poehlein A."/>
            <person name="Brzuszkiewicz E."/>
            <person name="Nesemann K."/>
            <person name="Braus-Stromeyer S."/>
            <person name="Braus G."/>
            <person name="Daniel R."/>
            <person name="Liesegang H."/>
        </authorList>
    </citation>
    <scope>NUCLEOTIDE SEQUENCE [LARGE SCALE GENOMIC DNA]</scope>
    <source>
        <strain evidence="1 2">GOE11</strain>
    </source>
</reference>
<dbReference type="EMBL" id="LXLX01000031">
    <property type="protein sequence ID" value="OFD94443.1"/>
    <property type="molecule type" value="Genomic_DNA"/>
</dbReference>
<dbReference type="InterPro" id="IPR019493">
    <property type="entry name" value="Bacteriocin_IIb_lactacin-rel"/>
</dbReference>
<evidence type="ECO:0008006" key="3">
    <source>
        <dbReference type="Google" id="ProtNLM"/>
    </source>
</evidence>
<evidence type="ECO:0000313" key="1">
    <source>
        <dbReference type="EMBL" id="OFD94443.1"/>
    </source>
</evidence>
<comment type="caution">
    <text evidence="1">The sequence shown here is derived from an EMBL/GenBank/DDBJ whole genome shotgun (WGS) entry which is preliminary data.</text>
</comment>
<dbReference type="AlphaFoldDB" id="A0A1D3MWX5"/>
<dbReference type="PATRIC" id="fig|86662.28.peg.2703"/>
<name>A0A1D3MWX5_BACMY</name>
<dbReference type="GO" id="GO:0042742">
    <property type="term" value="P:defense response to bacterium"/>
    <property type="evidence" value="ECO:0007669"/>
    <property type="project" value="InterPro"/>
</dbReference>
<dbReference type="Proteomes" id="UP000175835">
    <property type="component" value="Unassembled WGS sequence"/>
</dbReference>
<dbReference type="Pfam" id="PF10439">
    <property type="entry name" value="Bacteriocin_IIc"/>
    <property type="match status" value="1"/>
</dbReference>
<proteinExistence type="predicted"/>
<accession>A0A1D3MWX5</accession>
<sequence length="63" mass="6353">MKEINNTLTKLSEEELENINGGGCTWKKAAAEAAGGIIIGSMGGPWGALGGGVTGVALCYLND</sequence>
<protein>
    <recommendedName>
        <fullName evidence="3">Bacteriocin leader domain-containing protein</fullName>
    </recommendedName>
</protein>